<dbReference type="InterPro" id="IPR012902">
    <property type="entry name" value="N_methyl_site"/>
</dbReference>
<feature type="transmembrane region" description="Helical" evidence="1">
    <location>
        <begin position="12"/>
        <end position="35"/>
    </location>
</feature>
<keyword evidence="3" id="KW-1185">Reference proteome</keyword>
<dbReference type="NCBIfam" id="TIGR02532">
    <property type="entry name" value="IV_pilin_GFxxxE"/>
    <property type="match status" value="1"/>
</dbReference>
<evidence type="ECO:0000313" key="3">
    <source>
        <dbReference type="Proteomes" id="UP000295244"/>
    </source>
</evidence>
<dbReference type="RefSeq" id="WP_132690763.1">
    <property type="nucleotide sequence ID" value="NZ_SKBU01000015.1"/>
</dbReference>
<evidence type="ECO:0000313" key="2">
    <source>
        <dbReference type="EMBL" id="TCJ16682.1"/>
    </source>
</evidence>
<protein>
    <submittedName>
        <fullName evidence="2">Prepilin-type N-terminal cleavage/methylation domain-containing protein</fullName>
    </submittedName>
</protein>
<comment type="caution">
    <text evidence="2">The sequence shown here is derived from an EMBL/GenBank/DDBJ whole genome shotgun (WGS) entry which is preliminary data.</text>
</comment>
<organism evidence="2 3">
    <name type="scientific">Rubrobacter taiwanensis</name>
    <dbReference type="NCBI Taxonomy" id="185139"/>
    <lineage>
        <taxon>Bacteria</taxon>
        <taxon>Bacillati</taxon>
        <taxon>Actinomycetota</taxon>
        <taxon>Rubrobacteria</taxon>
        <taxon>Rubrobacterales</taxon>
        <taxon>Rubrobacteraceae</taxon>
        <taxon>Rubrobacter</taxon>
    </lineage>
</organism>
<dbReference type="Proteomes" id="UP000295244">
    <property type="component" value="Unassembled WGS sequence"/>
</dbReference>
<sequence>MSSGRFGSEAGYSLAEVMVAIMILAIAVIPMVGMFDAGLRAALLGGNYDRARALAAAELDGIRALPYHAPDGPAGGVRELYPPPGPHACRTGVEIPPGFTCRVRTAFVSVGPPGSPEVVEDPAARTMMRVEVTVVWSGGRSYSTTGLVAR</sequence>
<keyword evidence="1" id="KW-1133">Transmembrane helix</keyword>
<evidence type="ECO:0000256" key="1">
    <source>
        <dbReference type="SAM" id="Phobius"/>
    </source>
</evidence>
<keyword evidence="1" id="KW-0472">Membrane</keyword>
<keyword evidence="1" id="KW-0812">Transmembrane</keyword>
<name>A0A4V2NWA9_9ACTN</name>
<dbReference type="EMBL" id="SKBU01000015">
    <property type="protein sequence ID" value="TCJ16682.1"/>
    <property type="molecule type" value="Genomic_DNA"/>
</dbReference>
<gene>
    <name evidence="2" type="ORF">E0L93_08075</name>
</gene>
<dbReference type="Pfam" id="PF07963">
    <property type="entry name" value="N_methyl"/>
    <property type="match status" value="1"/>
</dbReference>
<dbReference type="AlphaFoldDB" id="A0A4V2NWA9"/>
<accession>A0A4V2NWA9</accession>
<proteinExistence type="predicted"/>
<reference evidence="2 3" key="1">
    <citation type="submission" date="2019-03" db="EMBL/GenBank/DDBJ databases">
        <title>Whole genome sequence of a novel Rubrobacter taiwanensis strain, isolated from Yellowstone National Park.</title>
        <authorList>
            <person name="Freed S."/>
            <person name="Ramaley R.F."/>
            <person name="Kyndt J.A."/>
        </authorList>
    </citation>
    <scope>NUCLEOTIDE SEQUENCE [LARGE SCALE GENOMIC DNA]</scope>
    <source>
        <strain evidence="2 3">Yellowstone</strain>
    </source>
</reference>